<keyword evidence="7" id="KW-1185">Reference proteome</keyword>
<dbReference type="Gene3D" id="1.50.10.130">
    <property type="entry name" value="Terpene synthase, N-terminal domain"/>
    <property type="match status" value="1"/>
</dbReference>
<feature type="domain" description="Terpene synthase N-terminal" evidence="4">
    <location>
        <begin position="112"/>
        <end position="253"/>
    </location>
</feature>
<dbReference type="InterPro" id="IPR001906">
    <property type="entry name" value="Terpene_synth_N"/>
</dbReference>
<dbReference type="Gene3D" id="1.10.600.10">
    <property type="entry name" value="Farnesyl Diphosphate Synthase"/>
    <property type="match status" value="1"/>
</dbReference>
<name>A0ABD3BBI1_9LAMI</name>
<dbReference type="InterPro" id="IPR005630">
    <property type="entry name" value="Terpene_synthase_metal-bd"/>
</dbReference>
<accession>A0ABD3BBI1</accession>
<evidence type="ECO:0000256" key="3">
    <source>
        <dbReference type="ARBA" id="ARBA00022842"/>
    </source>
</evidence>
<dbReference type="InterPro" id="IPR034741">
    <property type="entry name" value="Terpene_cyclase-like_1_C"/>
</dbReference>
<dbReference type="GO" id="GO:0046872">
    <property type="term" value="F:metal ion binding"/>
    <property type="evidence" value="ECO:0007669"/>
    <property type="project" value="UniProtKB-KW"/>
</dbReference>
<dbReference type="AlphaFoldDB" id="A0ABD3BBI1"/>
<evidence type="ECO:0000259" key="5">
    <source>
        <dbReference type="Pfam" id="PF03936"/>
    </source>
</evidence>
<dbReference type="SUPFAM" id="SSF48576">
    <property type="entry name" value="Terpenoid synthases"/>
    <property type="match status" value="1"/>
</dbReference>
<dbReference type="InterPro" id="IPR050148">
    <property type="entry name" value="Terpene_synthase-like"/>
</dbReference>
<dbReference type="InterPro" id="IPR008930">
    <property type="entry name" value="Terpenoid_cyclase/PrenylTrfase"/>
</dbReference>
<organism evidence="6 7">
    <name type="scientific">Castilleja foliolosa</name>
    <dbReference type="NCBI Taxonomy" id="1961234"/>
    <lineage>
        <taxon>Eukaryota</taxon>
        <taxon>Viridiplantae</taxon>
        <taxon>Streptophyta</taxon>
        <taxon>Embryophyta</taxon>
        <taxon>Tracheophyta</taxon>
        <taxon>Spermatophyta</taxon>
        <taxon>Magnoliopsida</taxon>
        <taxon>eudicotyledons</taxon>
        <taxon>Gunneridae</taxon>
        <taxon>Pentapetalae</taxon>
        <taxon>asterids</taxon>
        <taxon>lamiids</taxon>
        <taxon>Lamiales</taxon>
        <taxon>Orobanchaceae</taxon>
        <taxon>Pedicularideae</taxon>
        <taxon>Castillejinae</taxon>
        <taxon>Castilleja</taxon>
    </lineage>
</organism>
<dbReference type="FunFam" id="1.10.600.10:FF:000007">
    <property type="entry name" value="Isoprene synthase, chloroplastic"/>
    <property type="match status" value="1"/>
</dbReference>
<dbReference type="FunFam" id="1.50.10.130:FF:000001">
    <property type="entry name" value="Isoprene synthase, chloroplastic"/>
    <property type="match status" value="1"/>
</dbReference>
<dbReference type="EMBL" id="JAVIJP010000107">
    <property type="protein sequence ID" value="KAL3614431.1"/>
    <property type="molecule type" value="Genomic_DNA"/>
</dbReference>
<evidence type="ECO:0000313" key="6">
    <source>
        <dbReference type="EMBL" id="KAL3614431.1"/>
    </source>
</evidence>
<keyword evidence="2" id="KW-0479">Metal-binding</keyword>
<proteinExistence type="predicted"/>
<evidence type="ECO:0000256" key="2">
    <source>
        <dbReference type="ARBA" id="ARBA00022723"/>
    </source>
</evidence>
<dbReference type="Proteomes" id="UP001632038">
    <property type="component" value="Unassembled WGS sequence"/>
</dbReference>
<dbReference type="SFLD" id="SFLDS00005">
    <property type="entry name" value="Isoprenoid_Synthase_Type_I"/>
    <property type="match status" value="1"/>
</dbReference>
<sequence>MANIISMAMTMPKRPTYNNNRFMFDKKTSNKLCFVACINGVATGLTKPFSTFQSRALQTCDDPIITDQRRSGNYAPPIWDFDFIQSLSSDCNKLGWLFLSLGWLFALREWCLKRVSGLMFQMEMMLDEEITVDQQLEFIDDLQRLGISYHFEDKIKHILNHIYDDQRFCFKKDLHSTALEFKILRQYGFSVPQDVFDCFKNDEGDFVASLGDDTKGLLQLYEASFMLTPGEKTLELAREFAAKFLQKKIDNDNREGNIGINDEYLSLLAGNALELPFHWRAQRPYARWFISVYEKRPYNMNLMVLELAKLDFNIVQATHQQELKHVSRCWKQTCLAEKLPFARNRVVESYLLTIGDLFQPEYGYSRIMGTKVNALVTIIDDMFDVYGTYEELQLFNNAIQRWDIEAMDKLPEYMQICFLALNNFVDEMAYHVLKEQGSFIIPHLRKSWANLCTTYLQEAKWYSMGYTPTMEEYISHAWVSISVPVMLCHAYFLVTNPIEKEAIDSLFKCDNIVQFSGTIARLANDLGTSPDEMERGDVPKSIQCYMNDTGASREEAQKYMKRLIYEMWKKMNEERVASDSPLSRNLIRVAVDFGRIALYVYEHGDGYGIQGPQTKTRISSLLFETIV</sequence>
<gene>
    <name evidence="6" type="ORF">CASFOL_042505</name>
</gene>
<dbReference type="PANTHER" id="PTHR31225:SF9">
    <property type="entry name" value="TERPENE SYNTHASE 10"/>
    <property type="match status" value="1"/>
</dbReference>
<dbReference type="SUPFAM" id="SSF48239">
    <property type="entry name" value="Terpenoid cyclases/Protein prenyltransferases"/>
    <property type="match status" value="1"/>
</dbReference>
<comment type="caution">
    <text evidence="6">The sequence shown here is derived from an EMBL/GenBank/DDBJ whole genome shotgun (WGS) entry which is preliminary data.</text>
</comment>
<dbReference type="InterPro" id="IPR036965">
    <property type="entry name" value="Terpene_synth_N_sf"/>
</dbReference>
<evidence type="ECO:0000313" key="7">
    <source>
        <dbReference type="Proteomes" id="UP001632038"/>
    </source>
</evidence>
<protein>
    <submittedName>
        <fullName evidence="6">Uncharacterized protein</fullName>
    </submittedName>
</protein>
<dbReference type="SFLD" id="SFLDG01019">
    <property type="entry name" value="Terpene_Cyclase_Like_1_C_Termi"/>
    <property type="match status" value="1"/>
</dbReference>
<comment type="cofactor">
    <cofactor evidence="1">
        <name>Mg(2+)</name>
        <dbReference type="ChEBI" id="CHEBI:18420"/>
    </cofactor>
</comment>
<feature type="domain" description="Terpene synthase metal-binding" evidence="5">
    <location>
        <begin position="331"/>
        <end position="570"/>
    </location>
</feature>
<evidence type="ECO:0000256" key="1">
    <source>
        <dbReference type="ARBA" id="ARBA00001946"/>
    </source>
</evidence>
<reference evidence="7" key="1">
    <citation type="journal article" date="2024" name="IScience">
        <title>Strigolactones Initiate the Formation of Haustorium-like Structures in Castilleja.</title>
        <authorList>
            <person name="Buerger M."/>
            <person name="Peterson D."/>
            <person name="Chory J."/>
        </authorList>
    </citation>
    <scope>NUCLEOTIDE SEQUENCE [LARGE SCALE GENOMIC DNA]</scope>
</reference>
<dbReference type="InterPro" id="IPR044814">
    <property type="entry name" value="Terpene_cyclase_plant_C1"/>
</dbReference>
<dbReference type="CDD" id="cd00684">
    <property type="entry name" value="Terpene_cyclase_plant_C1"/>
    <property type="match status" value="1"/>
</dbReference>
<keyword evidence="3" id="KW-0460">Magnesium</keyword>
<dbReference type="InterPro" id="IPR008949">
    <property type="entry name" value="Isoprenoid_synthase_dom_sf"/>
</dbReference>
<evidence type="ECO:0000259" key="4">
    <source>
        <dbReference type="Pfam" id="PF01397"/>
    </source>
</evidence>
<dbReference type="GO" id="GO:0006721">
    <property type="term" value="P:terpenoid metabolic process"/>
    <property type="evidence" value="ECO:0007669"/>
    <property type="project" value="UniProtKB-ARBA"/>
</dbReference>
<dbReference type="Pfam" id="PF03936">
    <property type="entry name" value="Terpene_synth_C"/>
    <property type="match status" value="1"/>
</dbReference>
<dbReference type="Pfam" id="PF01397">
    <property type="entry name" value="Terpene_synth"/>
    <property type="match status" value="1"/>
</dbReference>
<dbReference type="PANTHER" id="PTHR31225">
    <property type="entry name" value="OS04G0344100 PROTEIN-RELATED"/>
    <property type="match status" value="1"/>
</dbReference>